<name>A0ABS0J0C2_9BACT</name>
<evidence type="ECO:0000313" key="9">
    <source>
        <dbReference type="Proteomes" id="UP001194469"/>
    </source>
</evidence>
<evidence type="ECO:0000256" key="5">
    <source>
        <dbReference type="ARBA" id="ARBA00023163"/>
    </source>
</evidence>
<evidence type="ECO:0000256" key="4">
    <source>
        <dbReference type="ARBA" id="ARBA00023125"/>
    </source>
</evidence>
<keyword evidence="1 6" id="KW-0597">Phosphoprotein</keyword>
<dbReference type="EMBL" id="VRYY01000002">
    <property type="protein sequence ID" value="MBG3875461.1"/>
    <property type="molecule type" value="Genomic_DNA"/>
</dbReference>
<evidence type="ECO:0000313" key="8">
    <source>
        <dbReference type="EMBL" id="MBG3875461.1"/>
    </source>
</evidence>
<dbReference type="InterPro" id="IPR001789">
    <property type="entry name" value="Sig_transdc_resp-reg_receiver"/>
</dbReference>
<dbReference type="PROSITE" id="PS50110">
    <property type="entry name" value="RESPONSE_REGULATORY"/>
    <property type="match status" value="1"/>
</dbReference>
<evidence type="ECO:0000259" key="7">
    <source>
        <dbReference type="PROSITE" id="PS50110"/>
    </source>
</evidence>
<evidence type="ECO:0000256" key="2">
    <source>
        <dbReference type="ARBA" id="ARBA00023012"/>
    </source>
</evidence>
<evidence type="ECO:0000256" key="6">
    <source>
        <dbReference type="PROSITE-ProRule" id="PRU00169"/>
    </source>
</evidence>
<accession>A0ABS0J0C2</accession>
<evidence type="ECO:0000256" key="1">
    <source>
        <dbReference type="ARBA" id="ARBA00022553"/>
    </source>
</evidence>
<keyword evidence="2" id="KW-0902">Two-component regulatory system</keyword>
<organism evidence="8 9">
    <name type="scientific">Nitratidesulfovibrio oxamicus</name>
    <dbReference type="NCBI Taxonomy" id="32016"/>
    <lineage>
        <taxon>Bacteria</taxon>
        <taxon>Pseudomonadati</taxon>
        <taxon>Thermodesulfobacteriota</taxon>
        <taxon>Desulfovibrionia</taxon>
        <taxon>Desulfovibrionales</taxon>
        <taxon>Desulfovibrionaceae</taxon>
        <taxon>Nitratidesulfovibrio</taxon>
    </lineage>
</organism>
<gene>
    <name evidence="8" type="ORF">FVW20_00065</name>
</gene>
<dbReference type="InterPro" id="IPR011006">
    <property type="entry name" value="CheY-like_superfamily"/>
</dbReference>
<dbReference type="CDD" id="cd00156">
    <property type="entry name" value="REC"/>
    <property type="match status" value="1"/>
</dbReference>
<dbReference type="SUPFAM" id="SSF52172">
    <property type="entry name" value="CheY-like"/>
    <property type="match status" value="1"/>
</dbReference>
<sequence length="131" mass="14389">MRALIVEDDALNARVLHLALNAHFETVCTDDADRSVATYMQALDGDAPFDVVLLDLMLPGESGLTVLERIRTVETERGLPRVPVLITTAITDINIALRAFEQGHISAYLVKPLDLDRLLAELRTLGLIRAA</sequence>
<feature type="domain" description="Response regulatory" evidence="7">
    <location>
        <begin position="2"/>
        <end position="126"/>
    </location>
</feature>
<reference evidence="8 9" key="1">
    <citation type="submission" date="2019-08" db="EMBL/GenBank/DDBJ databases">
        <authorList>
            <person name="Luo N."/>
        </authorList>
    </citation>
    <scope>NUCLEOTIDE SEQUENCE [LARGE SCALE GENOMIC DNA]</scope>
    <source>
        <strain evidence="8 9">NCIMB 9442</strain>
    </source>
</reference>
<protein>
    <submittedName>
        <fullName evidence="8">Response regulator</fullName>
    </submittedName>
</protein>
<comment type="caution">
    <text evidence="8">The sequence shown here is derived from an EMBL/GenBank/DDBJ whole genome shotgun (WGS) entry which is preliminary data.</text>
</comment>
<keyword evidence="9" id="KW-1185">Reference proteome</keyword>
<dbReference type="SMART" id="SM00448">
    <property type="entry name" value="REC"/>
    <property type="match status" value="1"/>
</dbReference>
<dbReference type="Gene3D" id="3.40.50.2300">
    <property type="match status" value="1"/>
</dbReference>
<keyword evidence="4" id="KW-0238">DNA-binding</keyword>
<feature type="modified residue" description="4-aspartylphosphate" evidence="6">
    <location>
        <position position="55"/>
    </location>
</feature>
<dbReference type="InterPro" id="IPR039420">
    <property type="entry name" value="WalR-like"/>
</dbReference>
<dbReference type="Proteomes" id="UP001194469">
    <property type="component" value="Unassembled WGS sequence"/>
</dbReference>
<proteinExistence type="predicted"/>
<dbReference type="Pfam" id="PF00072">
    <property type="entry name" value="Response_reg"/>
    <property type="match status" value="1"/>
</dbReference>
<dbReference type="PANTHER" id="PTHR48111:SF1">
    <property type="entry name" value="TWO-COMPONENT RESPONSE REGULATOR ORR33"/>
    <property type="match status" value="1"/>
</dbReference>
<keyword evidence="5" id="KW-0804">Transcription</keyword>
<keyword evidence="3" id="KW-0805">Transcription regulation</keyword>
<evidence type="ECO:0000256" key="3">
    <source>
        <dbReference type="ARBA" id="ARBA00023015"/>
    </source>
</evidence>
<dbReference type="PANTHER" id="PTHR48111">
    <property type="entry name" value="REGULATOR OF RPOS"/>
    <property type="match status" value="1"/>
</dbReference>
<dbReference type="RefSeq" id="WP_196607756.1">
    <property type="nucleotide sequence ID" value="NZ_VRYY01000002.1"/>
</dbReference>